<feature type="domain" description="Chemotaxis phosphatase CheX-like" evidence="2">
    <location>
        <begin position="44"/>
        <end position="121"/>
    </location>
</feature>
<sequence length="160" mass="16808">MTITHEPALADLESIVNDCWSTFLSNVEPLEPVAPSDRSAYAWSAAITVSGGWQALVLMQFSDTAAKAVAQQMLGMGADEEPVLEDLNDALGELVNVIGGNVKSLMPGPSQLSLPLVAQGTVSTSLPGRTELVEATSLDVRWLDEPVRLSISVASSDASV</sequence>
<dbReference type="OrthoDB" id="5402373at2"/>
<proteinExistence type="predicted"/>
<evidence type="ECO:0000256" key="1">
    <source>
        <dbReference type="ARBA" id="ARBA00022500"/>
    </source>
</evidence>
<dbReference type="Proteomes" id="UP000199034">
    <property type="component" value="Unassembled WGS sequence"/>
</dbReference>
<dbReference type="GO" id="GO:0006935">
    <property type="term" value="P:chemotaxis"/>
    <property type="evidence" value="ECO:0007669"/>
    <property type="project" value="UniProtKB-KW"/>
</dbReference>
<protein>
    <submittedName>
        <fullName evidence="3">Chemotaxis protein CheX</fullName>
    </submittedName>
</protein>
<organism evidence="3 4">
    <name type="scientific">Nocardioides lianchengensis</name>
    <dbReference type="NCBI Taxonomy" id="1045774"/>
    <lineage>
        <taxon>Bacteria</taxon>
        <taxon>Bacillati</taxon>
        <taxon>Actinomycetota</taxon>
        <taxon>Actinomycetes</taxon>
        <taxon>Propionibacteriales</taxon>
        <taxon>Nocardioidaceae</taxon>
        <taxon>Nocardioides</taxon>
    </lineage>
</organism>
<evidence type="ECO:0000313" key="4">
    <source>
        <dbReference type="Proteomes" id="UP000199034"/>
    </source>
</evidence>
<keyword evidence="1" id="KW-0145">Chemotaxis</keyword>
<dbReference type="SUPFAM" id="SSF103039">
    <property type="entry name" value="CheC-like"/>
    <property type="match status" value="1"/>
</dbReference>
<dbReference type="STRING" id="1045774.SAMN05421872_107286"/>
<accession>A0A1G6U2I4</accession>
<evidence type="ECO:0000259" key="2">
    <source>
        <dbReference type="Pfam" id="PF13690"/>
    </source>
</evidence>
<reference evidence="3 4" key="1">
    <citation type="submission" date="2016-10" db="EMBL/GenBank/DDBJ databases">
        <authorList>
            <person name="de Groot N.N."/>
        </authorList>
    </citation>
    <scope>NUCLEOTIDE SEQUENCE [LARGE SCALE GENOMIC DNA]</scope>
    <source>
        <strain evidence="3 4">CGMCC 4.6858</strain>
    </source>
</reference>
<dbReference type="InterPro" id="IPR028976">
    <property type="entry name" value="CheC-like_sf"/>
</dbReference>
<evidence type="ECO:0000313" key="3">
    <source>
        <dbReference type="EMBL" id="SDD35600.1"/>
    </source>
</evidence>
<dbReference type="AlphaFoldDB" id="A0A1G6U2I4"/>
<dbReference type="Pfam" id="PF13690">
    <property type="entry name" value="CheX"/>
    <property type="match status" value="1"/>
</dbReference>
<gene>
    <name evidence="3" type="ORF">SAMN05421872_107286</name>
</gene>
<dbReference type="Gene3D" id="3.40.1550.10">
    <property type="entry name" value="CheC-like"/>
    <property type="match status" value="1"/>
</dbReference>
<dbReference type="EMBL" id="FMZM01000007">
    <property type="protein sequence ID" value="SDD35600.1"/>
    <property type="molecule type" value="Genomic_DNA"/>
</dbReference>
<dbReference type="InterPro" id="IPR028051">
    <property type="entry name" value="CheX-like_dom"/>
</dbReference>
<name>A0A1G6U2I4_9ACTN</name>
<dbReference type="RefSeq" id="WP_090857425.1">
    <property type="nucleotide sequence ID" value="NZ_FMZM01000007.1"/>
</dbReference>
<keyword evidence="4" id="KW-1185">Reference proteome</keyword>